<gene>
    <name evidence="2" type="ORF">OR16_04582</name>
</gene>
<protein>
    <recommendedName>
        <fullName evidence="1">HEPN AbiU2-like domain-containing protein</fullName>
    </recommendedName>
</protein>
<comment type="caution">
    <text evidence="2">The sequence shown here is derived from an EMBL/GenBank/DDBJ whole genome shotgun (WGS) entry which is preliminary data.</text>
</comment>
<evidence type="ECO:0000313" key="3">
    <source>
        <dbReference type="Proteomes" id="UP000005808"/>
    </source>
</evidence>
<proteinExistence type="predicted"/>
<name>H1S008_9BURK</name>
<dbReference type="Proteomes" id="UP000005808">
    <property type="component" value="Unassembled WGS sequence"/>
</dbReference>
<dbReference type="InterPro" id="IPR040704">
    <property type="entry name" value="HEPN_AbiU2"/>
</dbReference>
<dbReference type="Pfam" id="PF18734">
    <property type="entry name" value="HEPN_AbiU2"/>
    <property type="match status" value="1"/>
</dbReference>
<organism evidence="2 3">
    <name type="scientific">Cupriavidus basilensis OR16</name>
    <dbReference type="NCBI Taxonomy" id="1127483"/>
    <lineage>
        <taxon>Bacteria</taxon>
        <taxon>Pseudomonadati</taxon>
        <taxon>Pseudomonadota</taxon>
        <taxon>Betaproteobacteria</taxon>
        <taxon>Burkholderiales</taxon>
        <taxon>Burkholderiaceae</taxon>
        <taxon>Cupriavidus</taxon>
    </lineage>
</organism>
<evidence type="ECO:0000259" key="1">
    <source>
        <dbReference type="Pfam" id="PF18734"/>
    </source>
</evidence>
<accession>H1S008</accession>
<evidence type="ECO:0000313" key="2">
    <source>
        <dbReference type="EMBL" id="EHP44224.1"/>
    </source>
</evidence>
<reference evidence="2 3" key="1">
    <citation type="journal article" date="2012" name="J. Bacteriol.">
        <title>De Novo Genome Project of Cupriavidus basilensis OR16.</title>
        <authorList>
            <person name="Cserhati M."/>
            <person name="Kriszt B."/>
            <person name="Szoboszlay S."/>
            <person name="Toth A."/>
            <person name="Szabo I."/>
            <person name="Tancsics A."/>
            <person name="Nagy I."/>
            <person name="Horvath B."/>
            <person name="Nagy I."/>
            <person name="Kukolya J."/>
        </authorList>
    </citation>
    <scope>NUCLEOTIDE SEQUENCE [LARGE SCALE GENOMIC DNA]</scope>
    <source>
        <strain evidence="2 3">OR16</strain>
    </source>
</reference>
<dbReference type="EMBL" id="AHJE01000012">
    <property type="protein sequence ID" value="EHP44224.1"/>
    <property type="molecule type" value="Genomic_DNA"/>
</dbReference>
<feature type="domain" description="HEPN AbiU2-like" evidence="1">
    <location>
        <begin position="27"/>
        <end position="197"/>
    </location>
</feature>
<dbReference type="AlphaFoldDB" id="H1S008"/>
<sequence>MDVQAELEQLRLSVQAAQDEVMLAVMFHENWKPAAYDVELHERMGTSFATHSFQIIRMALRREVLMALMRVWDKDKRAVRLTAIAEVLRSKKCFEALVHARAARINIGPDPIGDMRSALEPKRDEILRLVRKYLEKGDGSSILESLRAIRHERLAHRQTGQPASAPGAEATEEQIETFYQDTLEIVRLLSLVMGHAFEIATDAAGVYRHHASFFWAAARGERTEGHPNFRRPSLG</sequence>